<gene>
    <name evidence="2" type="ORF">SG34_007990</name>
</gene>
<proteinExistence type="predicted"/>
<feature type="compositionally biased region" description="Basic residues" evidence="1">
    <location>
        <begin position="92"/>
        <end position="101"/>
    </location>
</feature>
<dbReference type="Proteomes" id="UP000032352">
    <property type="component" value="Chromosome"/>
</dbReference>
<accession>A0AAE9Z6C5</accession>
<dbReference type="AlphaFoldDB" id="A0AAE9Z6C5"/>
<reference evidence="2 3" key="1">
    <citation type="journal article" date="2015" name="Genome Announc.">
        <title>Draft Genome Sequences of Marine Isolates of Thalassomonas viridans and Thalassomonas actiniarum.</title>
        <authorList>
            <person name="Olonade I."/>
            <person name="van Zyl L.J."/>
            <person name="Trindade M."/>
        </authorList>
    </citation>
    <scope>NUCLEOTIDE SEQUENCE [LARGE SCALE GENOMIC DNA]</scope>
    <source>
        <strain evidence="2 3">XOM25</strain>
    </source>
</reference>
<reference evidence="2 3" key="2">
    <citation type="journal article" date="2022" name="Mar. Drugs">
        <title>Bioassay-Guided Fractionation Leads to the Detection of Cholic Acid Generated by the Rare Thalassomonas sp.</title>
        <authorList>
            <person name="Pheiffer F."/>
            <person name="Schneider Y.K."/>
            <person name="Hansen E.H."/>
            <person name="Andersen J.H."/>
            <person name="Isaksson J."/>
            <person name="Busche T."/>
            <person name="R C."/>
            <person name="Kalinowski J."/>
            <person name="Zyl L.V."/>
            <person name="Trindade M."/>
        </authorList>
    </citation>
    <scope>NUCLEOTIDE SEQUENCE [LARGE SCALE GENOMIC DNA]</scope>
    <source>
        <strain evidence="2 3">XOM25</strain>
    </source>
</reference>
<name>A0AAE9Z6C5_9GAMM</name>
<evidence type="ECO:0000313" key="2">
    <source>
        <dbReference type="EMBL" id="WDE06829.1"/>
    </source>
</evidence>
<organism evidence="2 3">
    <name type="scientific">Thalassomonas viridans</name>
    <dbReference type="NCBI Taxonomy" id="137584"/>
    <lineage>
        <taxon>Bacteria</taxon>
        <taxon>Pseudomonadati</taxon>
        <taxon>Pseudomonadota</taxon>
        <taxon>Gammaproteobacteria</taxon>
        <taxon>Alteromonadales</taxon>
        <taxon>Colwelliaceae</taxon>
        <taxon>Thalassomonas</taxon>
    </lineage>
</organism>
<sequence>MLENVSLVLTIKPPINDINIRIFFSAIKKPEKNILISLHPIKNKSPGERAYESFDKENNETKKQKAAKKSPEKKGEKNPLTARKISPDSAKNFHRTAKKKSVAPQQFFEGKTCCIAASFLPLKKGKF</sequence>
<dbReference type="RefSeq" id="WP_274038572.1">
    <property type="nucleotide sequence ID" value="NZ_CP059733.1"/>
</dbReference>
<dbReference type="EMBL" id="CP059733">
    <property type="protein sequence ID" value="WDE06829.1"/>
    <property type="molecule type" value="Genomic_DNA"/>
</dbReference>
<keyword evidence="3" id="KW-1185">Reference proteome</keyword>
<feature type="region of interest" description="Disordered" evidence="1">
    <location>
        <begin position="43"/>
        <end position="102"/>
    </location>
</feature>
<evidence type="ECO:0000313" key="3">
    <source>
        <dbReference type="Proteomes" id="UP000032352"/>
    </source>
</evidence>
<dbReference type="KEGG" id="tvd:SG34_007990"/>
<feature type="compositionally biased region" description="Basic and acidic residues" evidence="1">
    <location>
        <begin position="45"/>
        <end position="77"/>
    </location>
</feature>
<evidence type="ECO:0000256" key="1">
    <source>
        <dbReference type="SAM" id="MobiDB-lite"/>
    </source>
</evidence>
<protein>
    <submittedName>
        <fullName evidence="2">Uncharacterized protein</fullName>
    </submittedName>
</protein>